<accession>A0A0D1JHL2</accession>
<dbReference type="InterPro" id="IPR024488">
    <property type="entry name" value="DUF2777"/>
</dbReference>
<dbReference type="EMBL" id="JXBC01000002">
    <property type="protein sequence ID" value="KIU12024.1"/>
    <property type="molecule type" value="Genomic_DNA"/>
</dbReference>
<evidence type="ECO:0000313" key="1">
    <source>
        <dbReference type="EMBL" id="KIU12024.1"/>
    </source>
</evidence>
<evidence type="ECO:0000313" key="2">
    <source>
        <dbReference type="Proteomes" id="UP000032247"/>
    </source>
</evidence>
<dbReference type="STRING" id="483913.AN935_05595"/>
<dbReference type="Pfam" id="PF10949">
    <property type="entry name" value="DUF2777"/>
    <property type="match status" value="1"/>
</dbReference>
<organism evidence="1 2">
    <name type="scientific">Bacillus subtilis</name>
    <dbReference type="NCBI Taxonomy" id="1423"/>
    <lineage>
        <taxon>Bacteria</taxon>
        <taxon>Bacillati</taxon>
        <taxon>Bacillota</taxon>
        <taxon>Bacilli</taxon>
        <taxon>Bacillales</taxon>
        <taxon>Bacillaceae</taxon>
        <taxon>Bacillus</taxon>
    </lineage>
</organism>
<name>A0A0D1JHL2_BACIU</name>
<evidence type="ECO:0008006" key="3">
    <source>
        <dbReference type="Google" id="ProtNLM"/>
    </source>
</evidence>
<dbReference type="Proteomes" id="UP000032247">
    <property type="component" value="Unassembled WGS sequence"/>
</dbReference>
<dbReference type="PATRIC" id="fig|1423.173.peg.905"/>
<protein>
    <recommendedName>
        <fullName evidence="3">DUF2777 domain-containing protein</fullName>
    </recommendedName>
</protein>
<gene>
    <name evidence="1" type="ORF">SC09_Contig19orf00363</name>
</gene>
<dbReference type="AlphaFoldDB" id="A0A0D1JHL2"/>
<proteinExistence type="predicted"/>
<comment type="caution">
    <text evidence="1">The sequence shown here is derived from an EMBL/GenBank/DDBJ whole genome shotgun (WGS) entry which is preliminary data.</text>
</comment>
<sequence length="211" mass="24073">MSIKELYGTGLNWKEKRGMKKKETAWMKRKQLLYTEERKWEYGTILIEDGICLIENGEGDILLADSLQHSPIWIHHKGKWEQAGFQDKLVLACGAENISLSGGERIRYEKSVKRPLMALLDSLDDETFLAFLQHLHSFGLSVFDCVFSYNKGVFSNTSAGQGVSFYHFSNDTAQCAMQHHYSSEGTGDRFEWTASNGKRSIMYSAVQRGRK</sequence>
<reference evidence="1 2" key="1">
    <citation type="submission" date="2014-12" db="EMBL/GenBank/DDBJ databases">
        <title>Comparative genome analysis of Bacillus coagulans HM-08, Clostridium butyricum HM-68, Bacillus subtilis HM-66 and Bacillus licheniformis BL-09.</title>
        <authorList>
            <person name="Zhang H."/>
        </authorList>
    </citation>
    <scope>NUCLEOTIDE SEQUENCE [LARGE SCALE GENOMIC DNA]</scope>
    <source>
        <strain evidence="1 2">HM-66</strain>
    </source>
</reference>